<dbReference type="PANTHER" id="PTHR47660">
    <property type="entry name" value="TRANSCRIPTION FACTOR WITH C2H2 AND ZN(2)-CYS(6) DNA BINDING DOMAIN (EUROFUNG)-RELATED-RELATED"/>
    <property type="match status" value="1"/>
</dbReference>
<dbReference type="SMART" id="SM00066">
    <property type="entry name" value="GAL4"/>
    <property type="match status" value="1"/>
</dbReference>
<dbReference type="PROSITE" id="PS50048">
    <property type="entry name" value="ZN2_CY6_FUNGAL_2"/>
    <property type="match status" value="1"/>
</dbReference>
<dbReference type="Proteomes" id="UP000030106">
    <property type="component" value="Unassembled WGS sequence"/>
</dbReference>
<dbReference type="OrthoDB" id="4869221at2759"/>
<dbReference type="InterPro" id="IPR001138">
    <property type="entry name" value="Zn2Cys6_DnaBD"/>
</dbReference>
<dbReference type="PROSITE" id="PS00463">
    <property type="entry name" value="ZN2_CY6_FUNGAL_1"/>
    <property type="match status" value="1"/>
</dbReference>
<comment type="caution">
    <text evidence="8">The sequence shown here is derived from an EMBL/GenBank/DDBJ whole genome shotgun (WGS) entry which is preliminary data.</text>
</comment>
<organism evidence="8 9">
    <name type="scientific">Beauveria bassiana D1-5</name>
    <dbReference type="NCBI Taxonomy" id="1245745"/>
    <lineage>
        <taxon>Eukaryota</taxon>
        <taxon>Fungi</taxon>
        <taxon>Dikarya</taxon>
        <taxon>Ascomycota</taxon>
        <taxon>Pezizomycotina</taxon>
        <taxon>Sordariomycetes</taxon>
        <taxon>Hypocreomycetidae</taxon>
        <taxon>Hypocreales</taxon>
        <taxon>Cordycipitaceae</taxon>
        <taxon>Beauveria</taxon>
    </lineage>
</organism>
<reference evidence="8 9" key="1">
    <citation type="submission" date="2012-10" db="EMBL/GenBank/DDBJ databases">
        <title>Genome sequencing and analysis of entomopathogenic fungi Beauveria bassiana D1-5.</title>
        <authorList>
            <person name="Li Q."/>
            <person name="Wang L."/>
            <person name="Zhang Z."/>
            <person name="Wang Q."/>
            <person name="Ren J."/>
            <person name="Wang M."/>
            <person name="Xu W."/>
            <person name="Wang J."/>
            <person name="Lu Y."/>
            <person name="Du Q."/>
            <person name="Sun Z."/>
        </authorList>
    </citation>
    <scope>NUCLEOTIDE SEQUENCE [LARGE SCALE GENOMIC DNA]</scope>
    <source>
        <strain evidence="8 9">D1-5</strain>
    </source>
</reference>
<keyword evidence="2" id="KW-0862">Zinc</keyword>
<feature type="region of interest" description="Disordered" evidence="6">
    <location>
        <begin position="205"/>
        <end position="226"/>
    </location>
</feature>
<dbReference type="SUPFAM" id="SSF57701">
    <property type="entry name" value="Zn2/Cys6 DNA-binding domain"/>
    <property type="match status" value="1"/>
</dbReference>
<evidence type="ECO:0000259" key="7">
    <source>
        <dbReference type="PROSITE" id="PS50048"/>
    </source>
</evidence>
<keyword evidence="4" id="KW-0804">Transcription</keyword>
<dbReference type="Pfam" id="PF00172">
    <property type="entry name" value="Zn_clus"/>
    <property type="match status" value="1"/>
</dbReference>
<dbReference type="GO" id="GO:0008270">
    <property type="term" value="F:zinc ion binding"/>
    <property type="evidence" value="ECO:0007669"/>
    <property type="project" value="InterPro"/>
</dbReference>
<evidence type="ECO:0000313" key="8">
    <source>
        <dbReference type="EMBL" id="KGQ12891.1"/>
    </source>
</evidence>
<keyword evidence="3" id="KW-0805">Transcription regulation</keyword>
<gene>
    <name evidence="8" type="ORF">BBAD15_g1382</name>
</gene>
<evidence type="ECO:0000256" key="3">
    <source>
        <dbReference type="ARBA" id="ARBA00023015"/>
    </source>
</evidence>
<evidence type="ECO:0000256" key="1">
    <source>
        <dbReference type="ARBA" id="ARBA00022723"/>
    </source>
</evidence>
<keyword evidence="1" id="KW-0479">Metal-binding</keyword>
<dbReference type="InterPro" id="IPR036864">
    <property type="entry name" value="Zn2-C6_fun-type_DNA-bd_sf"/>
</dbReference>
<dbReference type="EMBL" id="ANFO01000077">
    <property type="protein sequence ID" value="KGQ12891.1"/>
    <property type="molecule type" value="Genomic_DNA"/>
</dbReference>
<dbReference type="HOGENOM" id="CLU_1224558_0_0_1"/>
<evidence type="ECO:0000313" key="9">
    <source>
        <dbReference type="Proteomes" id="UP000030106"/>
    </source>
</evidence>
<name>A0A0A2VY96_BEABA</name>
<dbReference type="Gene3D" id="4.10.240.10">
    <property type="entry name" value="Zn(2)-C6 fungal-type DNA-binding domain"/>
    <property type="match status" value="1"/>
</dbReference>
<sequence length="226" mass="24389">MSHTALIPNDYMAKWQIGKIRETKAVRRPTTACQACRASKVRCEGKQRCRRCILRGIVCIYTKPKPKSKSTDFETNAAVQASTQHVHLPAVMDDQCVTWPPPPALATENTIQRATDSSSSDDGLSLSQNFSECPGQTPFVDAYDLDSMVSQIDGALMAMEASTAYNTQLSGFDVRLDPCGSFVMTQSAAISECGNGAILPVYKGPATGSRRLSDPSSNNLDGGVFI</sequence>
<evidence type="ECO:0000256" key="2">
    <source>
        <dbReference type="ARBA" id="ARBA00022833"/>
    </source>
</evidence>
<evidence type="ECO:0000256" key="4">
    <source>
        <dbReference type="ARBA" id="ARBA00023163"/>
    </source>
</evidence>
<dbReference type="GO" id="GO:0000981">
    <property type="term" value="F:DNA-binding transcription factor activity, RNA polymerase II-specific"/>
    <property type="evidence" value="ECO:0007669"/>
    <property type="project" value="InterPro"/>
</dbReference>
<evidence type="ECO:0000256" key="6">
    <source>
        <dbReference type="SAM" id="MobiDB-lite"/>
    </source>
</evidence>
<evidence type="ECO:0000256" key="5">
    <source>
        <dbReference type="ARBA" id="ARBA00023242"/>
    </source>
</evidence>
<accession>A0A0A2VY96</accession>
<protein>
    <recommendedName>
        <fullName evidence="7">Zn(2)-C6 fungal-type domain-containing protein</fullName>
    </recommendedName>
</protein>
<keyword evidence="5" id="KW-0539">Nucleus</keyword>
<feature type="domain" description="Zn(2)-C6 fungal-type" evidence="7">
    <location>
        <begin position="32"/>
        <end position="61"/>
    </location>
</feature>
<dbReference type="CDD" id="cd00067">
    <property type="entry name" value="GAL4"/>
    <property type="match status" value="1"/>
</dbReference>
<dbReference type="AlphaFoldDB" id="A0A0A2VY96"/>
<proteinExistence type="predicted"/>